<keyword evidence="4" id="KW-1185">Reference proteome</keyword>
<dbReference type="GO" id="GO:0003677">
    <property type="term" value="F:DNA binding"/>
    <property type="evidence" value="ECO:0007669"/>
    <property type="project" value="UniProtKB-KW"/>
</dbReference>
<dbReference type="PROSITE" id="PS50943">
    <property type="entry name" value="HTH_CROC1"/>
    <property type="match status" value="1"/>
</dbReference>
<dbReference type="PANTHER" id="PTHR46558">
    <property type="entry name" value="TRACRIPTIONAL REGULATORY PROTEIN-RELATED-RELATED"/>
    <property type="match status" value="1"/>
</dbReference>
<dbReference type="SUPFAM" id="SSF47413">
    <property type="entry name" value="lambda repressor-like DNA-binding domains"/>
    <property type="match status" value="1"/>
</dbReference>
<evidence type="ECO:0000313" key="4">
    <source>
        <dbReference type="Proteomes" id="UP000664795"/>
    </source>
</evidence>
<protein>
    <submittedName>
        <fullName evidence="3">Helix-turn-helix transcriptional regulator</fullName>
    </submittedName>
</protein>
<dbReference type="InterPro" id="IPR010982">
    <property type="entry name" value="Lambda_DNA-bd_dom_sf"/>
</dbReference>
<sequence>MEIGKILIRLRLKTDLTQGEIADFVDVKQHTHHYWESDHTSIKHPFLPKLAEVYGVGIADLFSTNPAIGAGRQAGLGASVNAPLTPGYTLTTAMN</sequence>
<dbReference type="AlphaFoldDB" id="A0A939G7G6"/>
<proteinExistence type="predicted"/>
<dbReference type="Gene3D" id="1.10.260.40">
    <property type="entry name" value="lambda repressor-like DNA-binding domains"/>
    <property type="match status" value="1"/>
</dbReference>
<organism evidence="3 4">
    <name type="scientific">Fibrella aquatilis</name>
    <dbReference type="NCBI Taxonomy" id="2817059"/>
    <lineage>
        <taxon>Bacteria</taxon>
        <taxon>Pseudomonadati</taxon>
        <taxon>Bacteroidota</taxon>
        <taxon>Cytophagia</taxon>
        <taxon>Cytophagales</taxon>
        <taxon>Spirosomataceae</taxon>
        <taxon>Fibrella</taxon>
    </lineage>
</organism>
<name>A0A939G7G6_9BACT</name>
<dbReference type="EMBL" id="JAFMYU010000021">
    <property type="protein sequence ID" value="MBO0933604.1"/>
    <property type="molecule type" value="Genomic_DNA"/>
</dbReference>
<dbReference type="CDD" id="cd00093">
    <property type="entry name" value="HTH_XRE"/>
    <property type="match status" value="1"/>
</dbReference>
<feature type="domain" description="HTH cro/C1-type" evidence="2">
    <location>
        <begin position="7"/>
        <end position="61"/>
    </location>
</feature>
<dbReference type="InterPro" id="IPR001387">
    <property type="entry name" value="Cro/C1-type_HTH"/>
</dbReference>
<dbReference type="SMART" id="SM00530">
    <property type="entry name" value="HTH_XRE"/>
    <property type="match status" value="1"/>
</dbReference>
<comment type="caution">
    <text evidence="3">The sequence shown here is derived from an EMBL/GenBank/DDBJ whole genome shotgun (WGS) entry which is preliminary data.</text>
</comment>
<evidence type="ECO:0000256" key="1">
    <source>
        <dbReference type="ARBA" id="ARBA00023125"/>
    </source>
</evidence>
<keyword evidence="1" id="KW-0238">DNA-binding</keyword>
<gene>
    <name evidence="3" type="ORF">J2I48_21525</name>
</gene>
<accession>A0A939G7G6</accession>
<evidence type="ECO:0000313" key="3">
    <source>
        <dbReference type="EMBL" id="MBO0933604.1"/>
    </source>
</evidence>
<dbReference type="Proteomes" id="UP000664795">
    <property type="component" value="Unassembled WGS sequence"/>
</dbReference>
<dbReference type="PANTHER" id="PTHR46558:SF11">
    <property type="entry name" value="HTH-TYPE TRANSCRIPTIONAL REGULATOR XRE"/>
    <property type="match status" value="1"/>
</dbReference>
<evidence type="ECO:0000259" key="2">
    <source>
        <dbReference type="PROSITE" id="PS50943"/>
    </source>
</evidence>
<reference evidence="3 4" key="1">
    <citation type="submission" date="2021-03" db="EMBL/GenBank/DDBJ databases">
        <title>Fibrella sp. HMF5036 genome sequencing and assembly.</title>
        <authorList>
            <person name="Kang H."/>
            <person name="Kim H."/>
            <person name="Bae S."/>
            <person name="Joh K."/>
        </authorList>
    </citation>
    <scope>NUCLEOTIDE SEQUENCE [LARGE SCALE GENOMIC DNA]</scope>
    <source>
        <strain evidence="3 4">HMF5036</strain>
    </source>
</reference>
<dbReference type="RefSeq" id="WP_207337569.1">
    <property type="nucleotide sequence ID" value="NZ_JAFMYU010000021.1"/>
</dbReference>